<feature type="transmembrane region" description="Helical" evidence="1">
    <location>
        <begin position="12"/>
        <end position="30"/>
    </location>
</feature>
<sequence>MDKIQVKSLIKCAIWGIVWSAILFGAAIVISKYTEHVFKDVLFIEGILFVIIGIFSCVGGDPMGVSLQGLGQNNAQYIGSTNLEISKIEKDRGRNSFKTTISASISMMSLIIGGILCIIINFII</sequence>
<comment type="caution">
    <text evidence="2">The sequence shown here is derived from an EMBL/GenBank/DDBJ whole genome shotgun (WGS) entry which is preliminary data.</text>
</comment>
<feature type="transmembrane region" description="Helical" evidence="1">
    <location>
        <begin position="100"/>
        <end position="123"/>
    </location>
</feature>
<feature type="transmembrane region" description="Helical" evidence="1">
    <location>
        <begin position="42"/>
        <end position="60"/>
    </location>
</feature>
<keyword evidence="1" id="KW-0472">Membrane</keyword>
<dbReference type="EMBL" id="JAIKTU010000001">
    <property type="protein sequence ID" value="MBY0754008.1"/>
    <property type="molecule type" value="Genomic_DNA"/>
</dbReference>
<accession>A0ABS7KTU1</accession>
<dbReference type="Proteomes" id="UP001299068">
    <property type="component" value="Unassembled WGS sequence"/>
</dbReference>
<evidence type="ECO:0000313" key="3">
    <source>
        <dbReference type="Proteomes" id="UP001299068"/>
    </source>
</evidence>
<name>A0ABS7KTU1_CLOSR</name>
<reference evidence="2 3" key="1">
    <citation type="journal article" date="2021" name="Cell Host Microbe">
        <title>in vivo commensal control of Clostridioides difficile virulence.</title>
        <authorList>
            <person name="Girinathan B.P."/>
            <person name="Dibenedetto N."/>
            <person name="Worley J.N."/>
            <person name="Peltier J."/>
            <person name="Arrieta-Ortiz M.L."/>
            <person name="Rupa Christinal Immanuel S."/>
            <person name="Lavin R."/>
            <person name="Delaney M.L."/>
            <person name="Cummins C."/>
            <person name="Hoffmann M."/>
            <person name="Luo Y."/>
            <person name="Gonzalez-Escalona N."/>
            <person name="Allard M."/>
            <person name="Onderdonk A.B."/>
            <person name="Gerber G.K."/>
            <person name="Sonenshein A.L."/>
            <person name="Baliga N."/>
            <person name="Dupuy B."/>
            <person name="Bry L."/>
        </authorList>
    </citation>
    <scope>NUCLEOTIDE SEQUENCE [LARGE SCALE GENOMIC DNA]</scope>
    <source>
        <strain evidence="2 3">DSM 599</strain>
    </source>
</reference>
<evidence type="ECO:0000313" key="2">
    <source>
        <dbReference type="EMBL" id="MBY0754008.1"/>
    </source>
</evidence>
<keyword evidence="1" id="KW-0812">Transmembrane</keyword>
<organism evidence="2 3">
    <name type="scientific">Clostridium sardiniense</name>
    <name type="common">Clostridium absonum</name>
    <dbReference type="NCBI Taxonomy" id="29369"/>
    <lineage>
        <taxon>Bacteria</taxon>
        <taxon>Bacillati</taxon>
        <taxon>Bacillota</taxon>
        <taxon>Clostridia</taxon>
        <taxon>Eubacteriales</taxon>
        <taxon>Clostridiaceae</taxon>
        <taxon>Clostridium</taxon>
    </lineage>
</organism>
<dbReference type="RefSeq" id="WP_221858371.1">
    <property type="nucleotide sequence ID" value="NZ_JAIKTU010000001.1"/>
</dbReference>
<gene>
    <name evidence="2" type="ORF">K5V21_00930</name>
</gene>
<evidence type="ECO:0008006" key="4">
    <source>
        <dbReference type="Google" id="ProtNLM"/>
    </source>
</evidence>
<protein>
    <recommendedName>
        <fullName evidence="4">DUF3899 domain-containing protein</fullName>
    </recommendedName>
</protein>
<proteinExistence type="predicted"/>
<keyword evidence="1" id="KW-1133">Transmembrane helix</keyword>
<evidence type="ECO:0000256" key="1">
    <source>
        <dbReference type="SAM" id="Phobius"/>
    </source>
</evidence>
<keyword evidence="3" id="KW-1185">Reference proteome</keyword>